<dbReference type="EMBL" id="JACCBF010000001">
    <property type="protein sequence ID" value="NYD33342.1"/>
    <property type="molecule type" value="Genomic_DNA"/>
</dbReference>
<dbReference type="AlphaFoldDB" id="A0A852S3I7"/>
<protein>
    <submittedName>
        <fullName evidence="1">Enamine deaminase RidA (YjgF/YER057c/UK114 family)</fullName>
    </submittedName>
</protein>
<dbReference type="InterPro" id="IPR006175">
    <property type="entry name" value="YjgF/YER057c/UK114"/>
</dbReference>
<dbReference type="SUPFAM" id="SSF55298">
    <property type="entry name" value="YjgF-like"/>
    <property type="match status" value="1"/>
</dbReference>
<evidence type="ECO:0000313" key="1">
    <source>
        <dbReference type="EMBL" id="NYD33342.1"/>
    </source>
</evidence>
<dbReference type="Gene3D" id="3.30.1330.40">
    <property type="entry name" value="RutC-like"/>
    <property type="match status" value="1"/>
</dbReference>
<dbReference type="PANTHER" id="PTHR11803:SF39">
    <property type="entry name" value="2-IMINOBUTANOATE_2-IMINOPROPANOATE DEAMINASE"/>
    <property type="match status" value="1"/>
</dbReference>
<dbReference type="PANTHER" id="PTHR11803">
    <property type="entry name" value="2-IMINOBUTANOATE/2-IMINOPROPANOATE DEAMINASE RIDA"/>
    <property type="match status" value="1"/>
</dbReference>
<reference evidence="1 2" key="1">
    <citation type="submission" date="2020-07" db="EMBL/GenBank/DDBJ databases">
        <title>Sequencing the genomes of 1000 actinobacteria strains.</title>
        <authorList>
            <person name="Klenk H.-P."/>
        </authorList>
    </citation>
    <scope>NUCLEOTIDE SEQUENCE [LARGE SCALE GENOMIC DNA]</scope>
    <source>
        <strain evidence="1 2">DSM 19082</strain>
    </source>
</reference>
<dbReference type="GO" id="GO:0005829">
    <property type="term" value="C:cytosol"/>
    <property type="evidence" value="ECO:0007669"/>
    <property type="project" value="TreeGrafter"/>
</dbReference>
<dbReference type="RefSeq" id="WP_179729401.1">
    <property type="nucleotide sequence ID" value="NZ_BAABEF010000001.1"/>
</dbReference>
<organism evidence="1 2">
    <name type="scientific">Nocardioides kongjuensis</name>
    <dbReference type="NCBI Taxonomy" id="349522"/>
    <lineage>
        <taxon>Bacteria</taxon>
        <taxon>Bacillati</taxon>
        <taxon>Actinomycetota</taxon>
        <taxon>Actinomycetes</taxon>
        <taxon>Propionibacteriales</taxon>
        <taxon>Nocardioidaceae</taxon>
        <taxon>Nocardioides</taxon>
    </lineage>
</organism>
<sequence length="132" mass="14574">MTEYLNPAGLPYPEYGMNPGTATRDWVFAGGMAFDFETMARRADAVTVAAETRLCLEEIDEILHAAGATRRDIVKMTCYLSDDSFRPEFWTAYKEFFGDGPYPSRVTYSVGIAGGCRVELDAIAVRPRAQAG</sequence>
<comment type="caution">
    <text evidence="1">The sequence shown here is derived from an EMBL/GenBank/DDBJ whole genome shotgun (WGS) entry which is preliminary data.</text>
</comment>
<gene>
    <name evidence="1" type="ORF">BJ958_004888</name>
</gene>
<accession>A0A852S3I7</accession>
<name>A0A852S3I7_9ACTN</name>
<dbReference type="Proteomes" id="UP000582231">
    <property type="component" value="Unassembled WGS sequence"/>
</dbReference>
<dbReference type="InterPro" id="IPR035959">
    <property type="entry name" value="RutC-like_sf"/>
</dbReference>
<dbReference type="GO" id="GO:0019239">
    <property type="term" value="F:deaminase activity"/>
    <property type="evidence" value="ECO:0007669"/>
    <property type="project" value="TreeGrafter"/>
</dbReference>
<dbReference type="Pfam" id="PF01042">
    <property type="entry name" value="Ribonuc_L-PSP"/>
    <property type="match status" value="1"/>
</dbReference>
<keyword evidence="2" id="KW-1185">Reference proteome</keyword>
<dbReference type="CDD" id="cd00448">
    <property type="entry name" value="YjgF_YER057c_UK114_family"/>
    <property type="match status" value="1"/>
</dbReference>
<evidence type="ECO:0000313" key="2">
    <source>
        <dbReference type="Proteomes" id="UP000582231"/>
    </source>
</evidence>
<proteinExistence type="predicted"/>